<dbReference type="AlphaFoldDB" id="G5AI93"/>
<evidence type="ECO:0000313" key="3">
    <source>
        <dbReference type="EMBL" id="EGZ04818.1"/>
    </source>
</evidence>
<feature type="signal peptide" evidence="2">
    <location>
        <begin position="1"/>
        <end position="18"/>
    </location>
</feature>
<evidence type="ECO:0000256" key="1">
    <source>
        <dbReference type="SAM" id="Phobius"/>
    </source>
</evidence>
<evidence type="ECO:0000313" key="5">
    <source>
        <dbReference type="Proteomes" id="UP000002640"/>
    </source>
</evidence>
<reference evidence="3" key="2">
    <citation type="submission" date="2011-09" db="EMBL/GenBank/DDBJ databases">
        <authorList>
            <consortium name="US DOE Joint Genome Institute (JGI-PGF)"/>
            <person name="Aerts A."/>
            <person name="Grimwood J."/>
            <person name="Schmutz J."/>
            <person name="Lucas S."/>
            <person name="Hammon N."/>
            <person name="Glavina del Rio T."/>
            <person name="Dalin E."/>
            <person name="Tice H."/>
            <person name="Pitluck S."/>
            <person name="Dehal P."/>
            <person name="Chapman J."/>
            <person name="Putman N.H."/>
            <person name="Salamov A.A."/>
            <person name="Terry A."/>
            <person name="Rokhsar D.S."/>
            <person name="Boore J.L."/>
            <person name="Tripathy S."/>
            <person name="Tyler B.M."/>
            <person name="Grigoriev I.V."/>
        </authorList>
    </citation>
    <scope>NUCLEOTIDE SEQUENCE</scope>
    <source>
        <strain evidence="3">P6497</strain>
    </source>
</reference>
<keyword evidence="1" id="KW-0812">Transmembrane</keyword>
<feature type="transmembrane region" description="Helical" evidence="1">
    <location>
        <begin position="81"/>
        <end position="100"/>
    </location>
</feature>
<dbReference type="EMBL" id="JH159154">
    <property type="protein sequence ID" value="EGZ18131.1"/>
    <property type="molecule type" value="Genomic_DNA"/>
</dbReference>
<keyword evidence="2" id="KW-0732">Signal</keyword>
<dbReference type="RefSeq" id="XP_009539794.1">
    <property type="nucleotide sequence ID" value="XM_009541499.1"/>
</dbReference>
<proteinExistence type="predicted"/>
<keyword evidence="5" id="KW-1185">Reference proteome</keyword>
<feature type="transmembrane region" description="Helical" evidence="1">
    <location>
        <begin position="57"/>
        <end position="75"/>
    </location>
</feature>
<reference evidence="3 5" key="1">
    <citation type="journal article" date="2006" name="Science">
        <title>Phytophthora genome sequences uncover evolutionary origins and mechanisms of pathogenesis.</title>
        <authorList>
            <person name="Tyler B.M."/>
            <person name="Tripathy S."/>
            <person name="Zhang X."/>
            <person name="Dehal P."/>
            <person name="Jiang R.H."/>
            <person name="Aerts A."/>
            <person name="Arredondo F.D."/>
            <person name="Baxter L."/>
            <person name="Bensasson D."/>
            <person name="Beynon J.L."/>
            <person name="Chapman J."/>
            <person name="Damasceno C.M."/>
            <person name="Dorrance A.E."/>
            <person name="Dou D."/>
            <person name="Dickerman A.W."/>
            <person name="Dubchak I.L."/>
            <person name="Garbelotto M."/>
            <person name="Gijzen M."/>
            <person name="Gordon S.G."/>
            <person name="Govers F."/>
            <person name="Grunwald N.J."/>
            <person name="Huang W."/>
            <person name="Ivors K.L."/>
            <person name="Jones R.W."/>
            <person name="Kamoun S."/>
            <person name="Krampis K."/>
            <person name="Lamour K.H."/>
            <person name="Lee M.K."/>
            <person name="McDonald W.H."/>
            <person name="Medina M."/>
            <person name="Meijer H.J."/>
            <person name="Nordberg E.K."/>
            <person name="Maclean D.J."/>
            <person name="Ospina-Giraldo M.D."/>
            <person name="Morris P.F."/>
            <person name="Phuntumart V."/>
            <person name="Putnam N.H."/>
            <person name="Rash S."/>
            <person name="Rose J.K."/>
            <person name="Sakihama Y."/>
            <person name="Salamov A.A."/>
            <person name="Savidor A."/>
            <person name="Scheuring C.F."/>
            <person name="Smith B.M."/>
            <person name="Sobral B.W."/>
            <person name="Terry A."/>
            <person name="Torto-Alalibo T.A."/>
            <person name="Win J."/>
            <person name="Xu Z."/>
            <person name="Zhang H."/>
            <person name="Grigoriev I.V."/>
            <person name="Rokhsar D.S."/>
            <person name="Boore J.L."/>
        </authorList>
    </citation>
    <scope>NUCLEOTIDE SEQUENCE [LARGE SCALE GENOMIC DNA]</scope>
    <source>
        <strain evidence="3 5">P6497</strain>
    </source>
</reference>
<dbReference type="RefSeq" id="XP_009527189.1">
    <property type="nucleotide sequence ID" value="XM_009528894.1"/>
</dbReference>
<dbReference type="GeneID" id="20641921"/>
<dbReference type="GeneID" id="20642988"/>
<organism evidence="5">
    <name type="scientific">Phytophthora sojae (strain P6497)</name>
    <name type="common">Soybean stem and root rot agent</name>
    <name type="synonym">Phytophthora megasperma f. sp. glycines</name>
    <dbReference type="NCBI Taxonomy" id="1094619"/>
    <lineage>
        <taxon>Eukaryota</taxon>
        <taxon>Sar</taxon>
        <taxon>Stramenopiles</taxon>
        <taxon>Oomycota</taxon>
        <taxon>Peronosporomycetes</taxon>
        <taxon>Peronosporales</taxon>
        <taxon>Peronosporaceae</taxon>
        <taxon>Phytophthora</taxon>
    </lineage>
</organism>
<evidence type="ECO:0000313" key="4">
    <source>
        <dbReference type="EMBL" id="EGZ18131.1"/>
    </source>
</evidence>
<accession>G5AI93</accession>
<dbReference type="KEGG" id="psoj:PHYSODRAFT_308115"/>
<dbReference type="Proteomes" id="UP000002640">
    <property type="component" value="Unassembled WGS sequence"/>
</dbReference>
<feature type="chain" id="PRO_5010834061" evidence="2">
    <location>
        <begin position="19"/>
        <end position="387"/>
    </location>
</feature>
<dbReference type="InParanoid" id="G5AI93"/>
<dbReference type="EMBL" id="JH159174">
    <property type="protein sequence ID" value="EGZ04818.1"/>
    <property type="molecule type" value="Genomic_DNA"/>
</dbReference>
<evidence type="ECO:0000256" key="2">
    <source>
        <dbReference type="SAM" id="SignalP"/>
    </source>
</evidence>
<protein>
    <submittedName>
        <fullName evidence="3">Uncharacterized protein</fullName>
    </submittedName>
</protein>
<name>G5AI93_PHYSP</name>
<keyword evidence="1" id="KW-1133">Transmembrane helix</keyword>
<dbReference type="KEGG" id="psoj:PHYSODRAFT_300921"/>
<keyword evidence="1" id="KW-0472">Membrane</keyword>
<feature type="transmembrane region" description="Helical" evidence="1">
    <location>
        <begin position="25"/>
        <end position="45"/>
    </location>
</feature>
<gene>
    <name evidence="4" type="ORF">PHYSODRAFT_300921</name>
    <name evidence="3" type="ORF">PHYSODRAFT_308115</name>
</gene>
<sequence length="387" mass="40246">MLVVVVLVFVLDSRSVSPASVAVPFVFFVAFAAASVVRGTVVETVTTFGRFERIADFLPLTRLVVVPVTVAAALVSSSATAVVVPCTSCAAVTLVAAAFINSLRCIGSDAVPPPSYRSSLRRSPLSIGTAKVTRFLSRAWLLGSVTAAVAVFSVACIVDARVSGVILGAITIPIVSGRPLRRSTPPGTAVSAVDALLGSVALVVGFDSPLFVPTALSVAVIPTTPLSSCCAAPSYTPVVTCAWCSRCRCSSARRFAPRVNGRVALVDSSRRFVRRFTGCFTAVATSVVTTPCALVLGVCCPGTSSSSSVVSAFSYASSVLCSSSVAVPRSLPSLTPFLADCRSLSPSSWPSSAVCRLAVLFGVFDTSHRRRHLLGRRTRTSLSCRRT</sequence>
<feature type="transmembrane region" description="Helical" evidence="1">
    <location>
        <begin position="139"/>
        <end position="160"/>
    </location>
</feature>